<accession>A0A062IVX6</accession>
<organism evidence="2 3">
    <name type="scientific">Acinetobacter baumannii 21072</name>
    <dbReference type="NCBI Taxonomy" id="1310697"/>
    <lineage>
        <taxon>Bacteria</taxon>
        <taxon>Pseudomonadati</taxon>
        <taxon>Pseudomonadota</taxon>
        <taxon>Gammaproteobacteria</taxon>
        <taxon>Moraxellales</taxon>
        <taxon>Moraxellaceae</taxon>
        <taxon>Acinetobacter</taxon>
        <taxon>Acinetobacter calcoaceticus/baumannii complex</taxon>
    </lineage>
</organism>
<sequence>MARARNIKPSFFTNDDLGEINPLARLLFIGMWTIADYKGCFEYKPKRLKVQILPYDNCDIEQLVNDLEKSGFISIYSVRGRKYIKAINFAKHQNPHKNEREGGSEIPDIDEADVEEEEKSLKNNEWANIENNREQDGTDRADSLNLIPDSLNLIPSTPEPKIGKTVDEMFTEFWEIYPNKKSGPKAAKEKFKKINFKKHSFELIMTSLEKHIQSLDWIKEGGKFIPHATTWINQERWNADIGSTQQTSGFNSSYGYQSSQQQTISEQAKWDEFLNQNQIWDVTPKKPLLIEGVGHA</sequence>
<feature type="compositionally biased region" description="Basic and acidic residues" evidence="1">
    <location>
        <begin position="131"/>
        <end position="142"/>
    </location>
</feature>
<dbReference type="EMBL" id="JMOD01000002">
    <property type="protein sequence ID" value="KCY23006.1"/>
    <property type="molecule type" value="Genomic_DNA"/>
</dbReference>
<dbReference type="AlphaFoldDB" id="A0A062IVX6"/>
<reference evidence="2 3" key="1">
    <citation type="submission" date="2014-04" db="EMBL/GenBank/DDBJ databases">
        <title>Comparative genomics and transcriptomics to identify genetic mechanisms underlying the emergence of carbapenem resistant Acinetobacter baumannii (CRAb).</title>
        <authorList>
            <person name="Harris A.D."/>
            <person name="Johnson K.J."/>
            <person name="George J."/>
            <person name="Nadendla S."/>
            <person name="Daugherty S.C."/>
            <person name="Parankush S."/>
            <person name="Sadzewicz L."/>
            <person name="Tallon L."/>
            <person name="Sengamalay N."/>
            <person name="Hazen T.H."/>
            <person name="Rasko D.A."/>
        </authorList>
    </citation>
    <scope>NUCLEOTIDE SEQUENCE [LARGE SCALE GENOMIC DNA]</scope>
    <source>
        <strain evidence="2 3">21072</strain>
    </source>
</reference>
<evidence type="ECO:0000313" key="3">
    <source>
        <dbReference type="Proteomes" id="UP000027327"/>
    </source>
</evidence>
<feature type="compositionally biased region" description="Acidic residues" evidence="1">
    <location>
        <begin position="107"/>
        <end position="118"/>
    </location>
</feature>
<dbReference type="RefSeq" id="WP_032035581.1">
    <property type="nucleotide sequence ID" value="NZ_JMOD01000002.1"/>
</dbReference>
<protein>
    <submittedName>
        <fullName evidence="2">Uncharacterized protein</fullName>
    </submittedName>
</protein>
<name>A0A062IVX6_ACIBA</name>
<proteinExistence type="predicted"/>
<dbReference type="PATRIC" id="fig|1310697.3.peg.211"/>
<gene>
    <name evidence="2" type="ORF">J596_0225</name>
</gene>
<dbReference type="Proteomes" id="UP000027327">
    <property type="component" value="Unassembled WGS sequence"/>
</dbReference>
<evidence type="ECO:0000313" key="2">
    <source>
        <dbReference type="EMBL" id="KCY23006.1"/>
    </source>
</evidence>
<evidence type="ECO:0000256" key="1">
    <source>
        <dbReference type="SAM" id="MobiDB-lite"/>
    </source>
</evidence>
<comment type="caution">
    <text evidence="2">The sequence shown here is derived from an EMBL/GenBank/DDBJ whole genome shotgun (WGS) entry which is preliminary data.</text>
</comment>
<feature type="region of interest" description="Disordered" evidence="1">
    <location>
        <begin position="94"/>
        <end position="142"/>
    </location>
</feature>